<dbReference type="PROSITE" id="PS50977">
    <property type="entry name" value="HTH_TETR_2"/>
    <property type="match status" value="1"/>
</dbReference>
<evidence type="ECO:0000256" key="1">
    <source>
        <dbReference type="ARBA" id="ARBA00022491"/>
    </source>
</evidence>
<keyword evidence="8" id="KW-1185">Reference proteome</keyword>
<dbReference type="Pfam" id="PF00440">
    <property type="entry name" value="TetR_N"/>
    <property type="match status" value="1"/>
</dbReference>
<dbReference type="InterPro" id="IPR050109">
    <property type="entry name" value="HTH-type_TetR-like_transc_reg"/>
</dbReference>
<dbReference type="PRINTS" id="PR00455">
    <property type="entry name" value="HTHTETR"/>
</dbReference>
<dbReference type="GO" id="GO:0003700">
    <property type="term" value="F:DNA-binding transcription factor activity"/>
    <property type="evidence" value="ECO:0007669"/>
    <property type="project" value="TreeGrafter"/>
</dbReference>
<dbReference type="Gene3D" id="1.10.10.60">
    <property type="entry name" value="Homeodomain-like"/>
    <property type="match status" value="1"/>
</dbReference>
<sequence length="212" mass="23568">MDTLNDSSPWTQPRDRVREREVKREAVLRAAAQLFNEKGYHATSLDEVAERLHVTKPTLYYYVRNKEAILFECVRIGLEMMRAAIEAAGASGGSAMDKLVSAMREYARVATMDFGMCIIRVGEEPLPPESRRQLRRLKAAIDHEFRRLIEQGVTEGSIAPCDPKIAAFTLAGALSWIARWYRPGGELEPDEIAVQCIGLIVNGLVPRPAGAG</sequence>
<feature type="domain" description="HTH tetR-type" evidence="6">
    <location>
        <begin position="21"/>
        <end position="81"/>
    </location>
</feature>
<dbReference type="PANTHER" id="PTHR30055">
    <property type="entry name" value="HTH-TYPE TRANSCRIPTIONAL REGULATOR RUTR"/>
    <property type="match status" value="1"/>
</dbReference>
<dbReference type="RefSeq" id="WP_183965775.1">
    <property type="nucleotide sequence ID" value="NZ_BAABEW010000001.1"/>
</dbReference>
<evidence type="ECO:0000259" key="6">
    <source>
        <dbReference type="PROSITE" id="PS50977"/>
    </source>
</evidence>
<dbReference type="Pfam" id="PF17932">
    <property type="entry name" value="TetR_C_24"/>
    <property type="match status" value="1"/>
</dbReference>
<dbReference type="AlphaFoldDB" id="A0A7W8HH89"/>
<evidence type="ECO:0000313" key="7">
    <source>
        <dbReference type="EMBL" id="MBB5271416.1"/>
    </source>
</evidence>
<keyword evidence="2" id="KW-0805">Transcription regulation</keyword>
<dbReference type="PANTHER" id="PTHR30055:SF175">
    <property type="entry name" value="HTH-TYPE TRANSCRIPTIONAL REPRESSOR KSTR2"/>
    <property type="match status" value="1"/>
</dbReference>
<evidence type="ECO:0000313" key="8">
    <source>
        <dbReference type="Proteomes" id="UP000532440"/>
    </source>
</evidence>
<evidence type="ECO:0000256" key="2">
    <source>
        <dbReference type="ARBA" id="ARBA00023015"/>
    </source>
</evidence>
<dbReference type="InterPro" id="IPR036271">
    <property type="entry name" value="Tet_transcr_reg_TetR-rel_C_sf"/>
</dbReference>
<dbReference type="Proteomes" id="UP000532440">
    <property type="component" value="Unassembled WGS sequence"/>
</dbReference>
<keyword evidence="1" id="KW-0678">Repressor</keyword>
<dbReference type="InterPro" id="IPR009057">
    <property type="entry name" value="Homeodomain-like_sf"/>
</dbReference>
<evidence type="ECO:0000256" key="4">
    <source>
        <dbReference type="ARBA" id="ARBA00023163"/>
    </source>
</evidence>
<gene>
    <name evidence="7" type="ORF">HNQ70_001426</name>
</gene>
<dbReference type="EMBL" id="JACHGB010000003">
    <property type="protein sequence ID" value="MBB5271416.1"/>
    <property type="molecule type" value="Genomic_DNA"/>
</dbReference>
<name>A0A7W8HH89_9BURK</name>
<evidence type="ECO:0000256" key="5">
    <source>
        <dbReference type="PROSITE-ProRule" id="PRU00335"/>
    </source>
</evidence>
<organism evidence="7 8">
    <name type="scientific">Quisquiliibacterium transsilvanicum</name>
    <dbReference type="NCBI Taxonomy" id="1549638"/>
    <lineage>
        <taxon>Bacteria</taxon>
        <taxon>Pseudomonadati</taxon>
        <taxon>Pseudomonadota</taxon>
        <taxon>Betaproteobacteria</taxon>
        <taxon>Burkholderiales</taxon>
        <taxon>Burkholderiaceae</taxon>
        <taxon>Quisquiliibacterium</taxon>
    </lineage>
</organism>
<feature type="DNA-binding region" description="H-T-H motif" evidence="5">
    <location>
        <begin position="44"/>
        <end position="63"/>
    </location>
</feature>
<comment type="caution">
    <text evidence="7">The sequence shown here is derived from an EMBL/GenBank/DDBJ whole genome shotgun (WGS) entry which is preliminary data.</text>
</comment>
<dbReference type="InterPro" id="IPR041490">
    <property type="entry name" value="KstR2_TetR_C"/>
</dbReference>
<accession>A0A7W8HH89</accession>
<proteinExistence type="predicted"/>
<reference evidence="7 8" key="1">
    <citation type="submission" date="2020-08" db="EMBL/GenBank/DDBJ databases">
        <title>Genomic Encyclopedia of Type Strains, Phase IV (KMG-IV): sequencing the most valuable type-strain genomes for metagenomic binning, comparative biology and taxonomic classification.</title>
        <authorList>
            <person name="Goeker M."/>
        </authorList>
    </citation>
    <scope>NUCLEOTIDE SEQUENCE [LARGE SCALE GENOMIC DNA]</scope>
    <source>
        <strain evidence="7 8">DSM 29781</strain>
    </source>
</reference>
<dbReference type="InterPro" id="IPR023772">
    <property type="entry name" value="DNA-bd_HTH_TetR-type_CS"/>
</dbReference>
<dbReference type="PROSITE" id="PS01081">
    <property type="entry name" value="HTH_TETR_1"/>
    <property type="match status" value="1"/>
</dbReference>
<dbReference type="GO" id="GO:0000976">
    <property type="term" value="F:transcription cis-regulatory region binding"/>
    <property type="evidence" value="ECO:0007669"/>
    <property type="project" value="TreeGrafter"/>
</dbReference>
<protein>
    <submittedName>
        <fullName evidence="7">AcrR family transcriptional regulator</fullName>
    </submittedName>
</protein>
<evidence type="ECO:0000256" key="3">
    <source>
        <dbReference type="ARBA" id="ARBA00023125"/>
    </source>
</evidence>
<dbReference type="SUPFAM" id="SSF46689">
    <property type="entry name" value="Homeodomain-like"/>
    <property type="match status" value="1"/>
</dbReference>
<keyword evidence="3 5" id="KW-0238">DNA-binding</keyword>
<dbReference type="SUPFAM" id="SSF48498">
    <property type="entry name" value="Tetracyclin repressor-like, C-terminal domain"/>
    <property type="match status" value="1"/>
</dbReference>
<dbReference type="Gene3D" id="1.10.357.10">
    <property type="entry name" value="Tetracycline Repressor, domain 2"/>
    <property type="match status" value="1"/>
</dbReference>
<dbReference type="InterPro" id="IPR001647">
    <property type="entry name" value="HTH_TetR"/>
</dbReference>
<keyword evidence="4" id="KW-0804">Transcription</keyword>